<dbReference type="InterPro" id="IPR005500">
    <property type="entry name" value="DUF309"/>
</dbReference>
<accession>A0A1T4XDG5</accession>
<dbReference type="AlphaFoldDB" id="A0A1T4XDG5"/>
<dbReference type="EMBL" id="FUYJ01000001">
    <property type="protein sequence ID" value="SKA87208.1"/>
    <property type="molecule type" value="Genomic_DNA"/>
</dbReference>
<dbReference type="Proteomes" id="UP000190042">
    <property type="component" value="Unassembled WGS sequence"/>
</dbReference>
<organism evidence="1 2">
    <name type="scientific">Sporosarcina newyorkensis</name>
    <dbReference type="NCBI Taxonomy" id="759851"/>
    <lineage>
        <taxon>Bacteria</taxon>
        <taxon>Bacillati</taxon>
        <taxon>Bacillota</taxon>
        <taxon>Bacilli</taxon>
        <taxon>Bacillales</taxon>
        <taxon>Caryophanaceae</taxon>
        <taxon>Sporosarcina</taxon>
    </lineage>
</organism>
<dbReference type="PANTHER" id="PTHR34796">
    <property type="entry name" value="EXPRESSED PROTEIN"/>
    <property type="match status" value="1"/>
</dbReference>
<dbReference type="Gene3D" id="1.10.3450.10">
    <property type="entry name" value="TTHA0068-like"/>
    <property type="match status" value="1"/>
</dbReference>
<dbReference type="RefSeq" id="WP_009497180.1">
    <property type="nucleotide sequence ID" value="NZ_FUYJ01000001.1"/>
</dbReference>
<protein>
    <recommendedName>
        <fullName evidence="3">DUF309 domain-containing protein</fullName>
    </recommendedName>
</protein>
<gene>
    <name evidence="1" type="ORF">SAMN04244570_0469</name>
</gene>
<evidence type="ECO:0000313" key="1">
    <source>
        <dbReference type="EMBL" id="SKA87208.1"/>
    </source>
</evidence>
<dbReference type="InterPro" id="IPR023203">
    <property type="entry name" value="TTHA0068_sf"/>
</dbReference>
<proteinExistence type="predicted"/>
<reference evidence="2" key="1">
    <citation type="submission" date="2017-02" db="EMBL/GenBank/DDBJ databases">
        <authorList>
            <person name="Varghese N."/>
            <person name="Submissions S."/>
        </authorList>
    </citation>
    <scope>NUCLEOTIDE SEQUENCE [LARGE SCALE GENOMIC DNA]</scope>
    <source>
        <strain evidence="2">DSM 23966</strain>
    </source>
</reference>
<keyword evidence="2" id="KW-1185">Reference proteome</keyword>
<dbReference type="PANTHER" id="PTHR34796:SF1">
    <property type="entry name" value="EXPRESSED PROTEIN"/>
    <property type="match status" value="1"/>
</dbReference>
<sequence>MHPYSHPLFLHFIVYFNDNQDYFECHEVLEEYWKMQEDFSKEHPLTGYILMATGLYHWRRGNLTGAARTLTKALHRFQQMPIEYSVYKEEVAVNQLIDHLKDSLDRLEGDAIFTPFLLPISPALLELSEKAKPTISLLPKNSASVIHKHMQRDRSDILIQREEKKKGSS</sequence>
<evidence type="ECO:0008006" key="3">
    <source>
        <dbReference type="Google" id="ProtNLM"/>
    </source>
</evidence>
<name>A0A1T4XDG5_9BACL</name>
<dbReference type="SUPFAM" id="SSF140663">
    <property type="entry name" value="TTHA0068-like"/>
    <property type="match status" value="1"/>
</dbReference>
<dbReference type="Pfam" id="PF03745">
    <property type="entry name" value="DUF309"/>
    <property type="match status" value="1"/>
</dbReference>
<evidence type="ECO:0000313" key="2">
    <source>
        <dbReference type="Proteomes" id="UP000190042"/>
    </source>
</evidence>